<feature type="compositionally biased region" description="Low complexity" evidence="1">
    <location>
        <begin position="1"/>
        <end position="33"/>
    </location>
</feature>
<name>A0A8H4NLC4_9HYPO</name>
<dbReference type="Proteomes" id="UP000554235">
    <property type="component" value="Unassembled WGS sequence"/>
</dbReference>
<dbReference type="AlphaFoldDB" id="A0A8H4NLC4"/>
<organism evidence="2 3">
    <name type="scientific">Fusarium albosuccineum</name>
    <dbReference type="NCBI Taxonomy" id="1237068"/>
    <lineage>
        <taxon>Eukaryota</taxon>
        <taxon>Fungi</taxon>
        <taxon>Dikarya</taxon>
        <taxon>Ascomycota</taxon>
        <taxon>Pezizomycotina</taxon>
        <taxon>Sordariomycetes</taxon>
        <taxon>Hypocreomycetidae</taxon>
        <taxon>Hypocreales</taxon>
        <taxon>Nectriaceae</taxon>
        <taxon>Fusarium</taxon>
        <taxon>Fusarium decemcellulare species complex</taxon>
    </lineage>
</organism>
<feature type="compositionally biased region" description="Basic and acidic residues" evidence="1">
    <location>
        <begin position="34"/>
        <end position="43"/>
    </location>
</feature>
<accession>A0A8H4NLC4</accession>
<gene>
    <name evidence="2" type="ORF">FALBO_17418</name>
</gene>
<comment type="caution">
    <text evidence="2">The sequence shown here is derived from an EMBL/GenBank/DDBJ whole genome shotgun (WGS) entry which is preliminary data.</text>
</comment>
<feature type="non-terminal residue" evidence="2">
    <location>
        <position position="78"/>
    </location>
</feature>
<proteinExistence type="predicted"/>
<feature type="compositionally biased region" description="Low complexity" evidence="1">
    <location>
        <begin position="68"/>
        <end position="78"/>
    </location>
</feature>
<evidence type="ECO:0000313" key="2">
    <source>
        <dbReference type="EMBL" id="KAF4437223.1"/>
    </source>
</evidence>
<keyword evidence="3" id="KW-1185">Reference proteome</keyword>
<dbReference type="EMBL" id="JAADYS010004043">
    <property type="protein sequence ID" value="KAF4437223.1"/>
    <property type="molecule type" value="Genomic_DNA"/>
</dbReference>
<sequence>MSQLALQSAQASATSATTSSATTTPVEATSTSAFDHHHLDRRAPSPSDTLVGDSPTVGRIIHSNPAVPSLGSLSSSGP</sequence>
<feature type="region of interest" description="Disordered" evidence="1">
    <location>
        <begin position="1"/>
        <end position="78"/>
    </location>
</feature>
<protein>
    <submittedName>
        <fullName evidence="2">Binding 1</fullName>
    </submittedName>
</protein>
<reference evidence="2 3" key="1">
    <citation type="submission" date="2020-01" db="EMBL/GenBank/DDBJ databases">
        <title>Identification and distribution of gene clusters putatively required for synthesis of sphingolipid metabolism inhibitors in phylogenetically diverse species of the filamentous fungus Fusarium.</title>
        <authorList>
            <person name="Kim H.-S."/>
            <person name="Busman M."/>
            <person name="Brown D.W."/>
            <person name="Divon H."/>
            <person name="Uhlig S."/>
            <person name="Proctor R.H."/>
        </authorList>
    </citation>
    <scope>NUCLEOTIDE SEQUENCE [LARGE SCALE GENOMIC DNA]</scope>
    <source>
        <strain evidence="2 3">NRRL 20459</strain>
    </source>
</reference>
<evidence type="ECO:0000313" key="3">
    <source>
        <dbReference type="Proteomes" id="UP000554235"/>
    </source>
</evidence>
<evidence type="ECO:0000256" key="1">
    <source>
        <dbReference type="SAM" id="MobiDB-lite"/>
    </source>
</evidence>